<comment type="caution">
    <text evidence="2">The sequence shown here is derived from an EMBL/GenBank/DDBJ whole genome shotgun (WGS) entry which is preliminary data.</text>
</comment>
<dbReference type="Proteomes" id="UP000606396">
    <property type="component" value="Unassembled WGS sequence"/>
</dbReference>
<dbReference type="RefSeq" id="WP_190952551.1">
    <property type="nucleotide sequence ID" value="NZ_JACJTC010000039.1"/>
</dbReference>
<organism evidence="2 3">
    <name type="scientific">Nostoc punctiforme FACHB-252</name>
    <dbReference type="NCBI Taxonomy" id="1357509"/>
    <lineage>
        <taxon>Bacteria</taxon>
        <taxon>Bacillati</taxon>
        <taxon>Cyanobacteriota</taxon>
        <taxon>Cyanophyceae</taxon>
        <taxon>Nostocales</taxon>
        <taxon>Nostocaceae</taxon>
        <taxon>Nostoc</taxon>
    </lineage>
</organism>
<protein>
    <submittedName>
        <fullName evidence="2">Transcriptional regulator</fullName>
    </submittedName>
</protein>
<name>A0ABR8HJQ1_NOSPU</name>
<evidence type="ECO:0000259" key="1">
    <source>
        <dbReference type="Pfam" id="PF18546"/>
    </source>
</evidence>
<evidence type="ECO:0000313" key="3">
    <source>
        <dbReference type="Proteomes" id="UP000606396"/>
    </source>
</evidence>
<reference evidence="2 3" key="1">
    <citation type="journal article" date="2020" name="ISME J.">
        <title>Comparative genomics reveals insights into cyanobacterial evolution and habitat adaptation.</title>
        <authorList>
            <person name="Chen M.Y."/>
            <person name="Teng W.K."/>
            <person name="Zhao L."/>
            <person name="Hu C.X."/>
            <person name="Zhou Y.K."/>
            <person name="Han B.P."/>
            <person name="Song L.R."/>
            <person name="Shu W.S."/>
        </authorList>
    </citation>
    <scope>NUCLEOTIDE SEQUENCE [LARGE SCALE GENOMIC DNA]</scope>
    <source>
        <strain evidence="2 3">FACHB-252</strain>
    </source>
</reference>
<dbReference type="Pfam" id="PF18546">
    <property type="entry name" value="MetOD1"/>
    <property type="match status" value="1"/>
</dbReference>
<dbReference type="EMBL" id="JACJTC010000039">
    <property type="protein sequence ID" value="MBD2616083.1"/>
    <property type="molecule type" value="Genomic_DNA"/>
</dbReference>
<gene>
    <name evidence="2" type="ORF">H6G94_33400</name>
</gene>
<keyword evidence="3" id="KW-1185">Reference proteome</keyword>
<accession>A0ABR8HJQ1</accession>
<dbReference type="InterPro" id="IPR041359">
    <property type="entry name" value="MetOD1"/>
</dbReference>
<proteinExistence type="predicted"/>
<feature type="domain" description="Metanogen output" evidence="1">
    <location>
        <begin position="26"/>
        <end position="157"/>
    </location>
</feature>
<sequence>MSTSFNHSISSLNLPLERDLFLRTLIRELSGTLQDVVGLEEASGFISVVGERMGSQINQDYKSALEVSHLSQKQVADVLVDLKKRIQGDFYIIEQDDEKIVFGNRVCPFGDKVVNRPAMCMMTSNVFGTIAANNLGYAKVQLQNTIAQGNSGCRVIVYLKLTPEAEEVEGREYFRGVESM</sequence>
<evidence type="ECO:0000313" key="2">
    <source>
        <dbReference type="EMBL" id="MBD2616083.1"/>
    </source>
</evidence>